<dbReference type="Proteomes" id="UP000799754">
    <property type="component" value="Unassembled WGS sequence"/>
</dbReference>
<proteinExistence type="predicted"/>
<dbReference type="EMBL" id="MU006722">
    <property type="protein sequence ID" value="KAF2626113.1"/>
    <property type="molecule type" value="Genomic_DNA"/>
</dbReference>
<keyword evidence="2" id="KW-1185">Reference proteome</keyword>
<name>A0ACB6RWL0_9PLEO</name>
<protein>
    <submittedName>
        <fullName evidence="1">Uncharacterized protein</fullName>
    </submittedName>
</protein>
<gene>
    <name evidence="1" type="ORF">BU25DRAFT_459654</name>
</gene>
<reference evidence="1" key="1">
    <citation type="journal article" date="2020" name="Stud. Mycol.">
        <title>101 Dothideomycetes genomes: a test case for predicting lifestyles and emergence of pathogens.</title>
        <authorList>
            <person name="Haridas S."/>
            <person name="Albert R."/>
            <person name="Binder M."/>
            <person name="Bloem J."/>
            <person name="Labutti K."/>
            <person name="Salamov A."/>
            <person name="Andreopoulos B."/>
            <person name="Baker S."/>
            <person name="Barry K."/>
            <person name="Bills G."/>
            <person name="Bluhm B."/>
            <person name="Cannon C."/>
            <person name="Castanera R."/>
            <person name="Culley D."/>
            <person name="Daum C."/>
            <person name="Ezra D."/>
            <person name="Gonzalez J."/>
            <person name="Henrissat B."/>
            <person name="Kuo A."/>
            <person name="Liang C."/>
            <person name="Lipzen A."/>
            <person name="Lutzoni F."/>
            <person name="Magnuson J."/>
            <person name="Mondo S."/>
            <person name="Nolan M."/>
            <person name="Ohm R."/>
            <person name="Pangilinan J."/>
            <person name="Park H.-J."/>
            <person name="Ramirez L."/>
            <person name="Alfaro M."/>
            <person name="Sun H."/>
            <person name="Tritt A."/>
            <person name="Yoshinaga Y."/>
            <person name="Zwiers L.-H."/>
            <person name="Turgeon B."/>
            <person name="Goodwin S."/>
            <person name="Spatafora J."/>
            <person name="Crous P."/>
            <person name="Grigoriev I."/>
        </authorList>
    </citation>
    <scope>NUCLEOTIDE SEQUENCE</scope>
    <source>
        <strain evidence="1">CBS 525.71</strain>
    </source>
</reference>
<accession>A0ACB6RWL0</accession>
<organism evidence="1 2">
    <name type="scientific">Macroventuria anomochaeta</name>
    <dbReference type="NCBI Taxonomy" id="301207"/>
    <lineage>
        <taxon>Eukaryota</taxon>
        <taxon>Fungi</taxon>
        <taxon>Dikarya</taxon>
        <taxon>Ascomycota</taxon>
        <taxon>Pezizomycotina</taxon>
        <taxon>Dothideomycetes</taxon>
        <taxon>Pleosporomycetidae</taxon>
        <taxon>Pleosporales</taxon>
        <taxon>Pleosporineae</taxon>
        <taxon>Didymellaceae</taxon>
        <taxon>Macroventuria</taxon>
    </lineage>
</organism>
<evidence type="ECO:0000313" key="2">
    <source>
        <dbReference type="Proteomes" id="UP000799754"/>
    </source>
</evidence>
<sequence>MTRTIIFDDNDPKEKNMWRKIVQDHNEATATKASVDEFISGLKPEQRSKDIFTASAAIYKAYTTLTPTKGEVEQVFRKYPDWSIPKWFWERRVWLPIGKKCTKIQRRWIAMLVKYDKFTAMKASFDNLPPEILTEEMVALKTAIHQHFAAPELTEAFEEVYAVHPDWERPEWFMEKKGTTV</sequence>
<evidence type="ECO:0000313" key="1">
    <source>
        <dbReference type="EMBL" id="KAF2626113.1"/>
    </source>
</evidence>
<comment type="caution">
    <text evidence="1">The sequence shown here is derived from an EMBL/GenBank/DDBJ whole genome shotgun (WGS) entry which is preliminary data.</text>
</comment>